<evidence type="ECO:0000313" key="2">
    <source>
        <dbReference type="Proteomes" id="UP001431783"/>
    </source>
</evidence>
<sequence length="438" mass="49388">MVSNSTVIISLLFFFELDMEVHIIKLVVWAVATLGIYGEANDEYDNIRNQRDIIRGGIYDNNNYAPANINSDSESILVDNTVKNNYQTQTQLDNNYNDNEWAHKPSSNFFGYKNNEDYKRYTNTIYNKDNNMKNSFIGRNNEQLNSLYSSYQGDSRTLQNAVINGANNEVNTAPKINPAGRVSQNYPGPFNSYIPIHLSRRIIVPVPTAIPAKLHVSQVPNAPYLAPYQVHPSVPYTDKLPIAAPVSIEAAVPNQYPVESPHPAAVGIQQPALVNLPQSYYMNNGNKDIVEYGGNSENILNNKSPAVNENVLIYRQPSGYHNSYPGNTDTQFNSLTFGTSQKPVHGTFRNTYDYYSYPSPNVSENFKADGNSQSALYNGYIQSGRNYKLMNSNKYTSSRYPNSKPYGRLRQGKALNVNKNIYGFAPPCYFHRRSGFRH</sequence>
<comment type="caution">
    <text evidence="1">The sequence shown here is derived from an EMBL/GenBank/DDBJ whole genome shotgun (WGS) entry which is preliminary data.</text>
</comment>
<organism evidence="1 2">
    <name type="scientific">Henosepilachna vigintioctopunctata</name>
    <dbReference type="NCBI Taxonomy" id="420089"/>
    <lineage>
        <taxon>Eukaryota</taxon>
        <taxon>Metazoa</taxon>
        <taxon>Ecdysozoa</taxon>
        <taxon>Arthropoda</taxon>
        <taxon>Hexapoda</taxon>
        <taxon>Insecta</taxon>
        <taxon>Pterygota</taxon>
        <taxon>Neoptera</taxon>
        <taxon>Endopterygota</taxon>
        <taxon>Coleoptera</taxon>
        <taxon>Polyphaga</taxon>
        <taxon>Cucujiformia</taxon>
        <taxon>Coccinelloidea</taxon>
        <taxon>Coccinellidae</taxon>
        <taxon>Epilachninae</taxon>
        <taxon>Epilachnini</taxon>
        <taxon>Henosepilachna</taxon>
    </lineage>
</organism>
<dbReference type="Proteomes" id="UP001431783">
    <property type="component" value="Unassembled WGS sequence"/>
</dbReference>
<name>A0AAW1TR60_9CUCU</name>
<reference evidence="1 2" key="1">
    <citation type="submission" date="2023-03" db="EMBL/GenBank/DDBJ databases">
        <title>Genome insight into feeding habits of ladybird beetles.</title>
        <authorList>
            <person name="Li H.-S."/>
            <person name="Huang Y.-H."/>
            <person name="Pang H."/>
        </authorList>
    </citation>
    <scope>NUCLEOTIDE SEQUENCE [LARGE SCALE GENOMIC DNA]</scope>
    <source>
        <strain evidence="1">SYSU_2023b</strain>
        <tissue evidence="1">Whole body</tissue>
    </source>
</reference>
<accession>A0AAW1TR60</accession>
<proteinExistence type="predicted"/>
<protein>
    <submittedName>
        <fullName evidence="1">Uncharacterized protein</fullName>
    </submittedName>
</protein>
<dbReference type="EMBL" id="JARQZJ010000002">
    <property type="protein sequence ID" value="KAK9870260.1"/>
    <property type="molecule type" value="Genomic_DNA"/>
</dbReference>
<keyword evidence="2" id="KW-1185">Reference proteome</keyword>
<gene>
    <name evidence="1" type="ORF">WA026_006348</name>
</gene>
<evidence type="ECO:0000313" key="1">
    <source>
        <dbReference type="EMBL" id="KAK9870260.1"/>
    </source>
</evidence>
<dbReference type="AlphaFoldDB" id="A0AAW1TR60"/>